<gene>
    <name evidence="2" type="ORF">SK571_30520</name>
</gene>
<accession>A0ABU4U070</accession>
<dbReference type="Gene3D" id="3.30.70.3290">
    <property type="match status" value="1"/>
</dbReference>
<dbReference type="Gene3D" id="3.40.366.10">
    <property type="entry name" value="Malonyl-Coenzyme A Acyl Carrier Protein, domain 2"/>
    <property type="match status" value="1"/>
</dbReference>
<organism evidence="2 3">
    <name type="scientific">Lentzea kristufekii</name>
    <dbReference type="NCBI Taxonomy" id="3095430"/>
    <lineage>
        <taxon>Bacteria</taxon>
        <taxon>Bacillati</taxon>
        <taxon>Actinomycetota</taxon>
        <taxon>Actinomycetes</taxon>
        <taxon>Pseudonocardiales</taxon>
        <taxon>Pseudonocardiaceae</taxon>
        <taxon>Lentzea</taxon>
    </lineage>
</organism>
<reference evidence="2 3" key="1">
    <citation type="submission" date="2023-11" db="EMBL/GenBank/DDBJ databases">
        <title>Lentzea sokolovensis, sp. nov., Lentzea kristufkii, sp. nov., and Lentzea miocenensis, sp. nov., rare actinobacteria from Sokolov Coal Basin, Miocene lacustrine sediment, Czech Republic.</title>
        <authorList>
            <person name="Lara A."/>
            <person name="Kotroba L."/>
            <person name="Nouioui I."/>
            <person name="Neumann-Schaal M."/>
            <person name="Mast Y."/>
            <person name="Chronakova A."/>
        </authorList>
    </citation>
    <scope>NUCLEOTIDE SEQUENCE [LARGE SCALE GENOMIC DNA]</scope>
    <source>
        <strain evidence="2 3">BCCO 10_0798</strain>
    </source>
</reference>
<dbReference type="InterPro" id="IPR014043">
    <property type="entry name" value="Acyl_transferase_dom"/>
</dbReference>
<dbReference type="PANTHER" id="PTHR43074:SF1">
    <property type="entry name" value="BETA-KETOACYL SYNTHASE FAMILY PROTEIN-RELATED"/>
    <property type="match status" value="1"/>
</dbReference>
<dbReference type="InterPro" id="IPR016035">
    <property type="entry name" value="Acyl_Trfase/lysoPLipase"/>
</dbReference>
<sequence length="672" mass="71623">MRTSIIGIGDTAEAALRDAAVDTAHVVRVDSLEQLLLVAQEDESPVVLLDDTTAIVLAAAGPQRTYAALDLTGGPCEPDHVELAGEVSVARLTSVAASYPSSAPGKSINASPGLLAAVAHVARHIAARRLPKSALEVPEVCKPALTAAGFTAPAVTRPWLRRRKESPVTAVVDADAERLVLLGATPPAAAALPFLLVLPGNSVEEIVVAAQACLDELAAGRPAHALVEEHAGRRGQWRAALVGTDEEQLRHELSAAVRGLPEIPPGGEWATPAGSYCTTAPIGAAYRVAFVYPGGFTAYPDVAEDLFDLFPALRDQFERETAEPAQRYRLDTIHGLGLTPGPAAAMRHERALRDDLAGMVNIGLNVAVLHTRMLRDQLGLRPDGALAYSFGEASMLFALSALDFADWEPSSLDESPLVQNGISGRKDVVRQAWANPDGEVWASHVVLAGPEHVLAAIGDEDRVFLTHINTPEETVIAGDPARCAEVLARLDRSSAKSPTTHVLHSKLLDGSRQQLVDLHAHEVCRVPDAELLSMYEFGPASLPVGSTPGQRIAHTLARPVDFPRLVDAAYQRGYRYFIEVGPAASCTRWIRDTLGDRPHVAVSVDQRGVPTGLAVARALARLVCHRVPGPEPVLALQVVLAHRHVLRAHNAVQQHAVAALTRSLPDSVEPQR</sequence>
<dbReference type="EMBL" id="JAXAVV010000017">
    <property type="protein sequence ID" value="MDX8053728.1"/>
    <property type="molecule type" value="Genomic_DNA"/>
</dbReference>
<dbReference type="PANTHER" id="PTHR43074">
    <property type="entry name" value="OMEGA-3 POLYUNSATURATED FATTY ACID SYNTHASE PFAB-RELATED"/>
    <property type="match status" value="1"/>
</dbReference>
<dbReference type="InterPro" id="IPR052568">
    <property type="entry name" value="PKS-FAS_Synthase"/>
</dbReference>
<dbReference type="RefSeq" id="WP_319987534.1">
    <property type="nucleotide sequence ID" value="NZ_JAXAVV010000017.1"/>
</dbReference>
<dbReference type="Proteomes" id="UP001271792">
    <property type="component" value="Unassembled WGS sequence"/>
</dbReference>
<dbReference type="SUPFAM" id="SSF52151">
    <property type="entry name" value="FabD/lysophospholipase-like"/>
    <property type="match status" value="1"/>
</dbReference>
<keyword evidence="3" id="KW-1185">Reference proteome</keyword>
<evidence type="ECO:0000313" key="3">
    <source>
        <dbReference type="Proteomes" id="UP001271792"/>
    </source>
</evidence>
<dbReference type="SMART" id="SM00827">
    <property type="entry name" value="PKS_AT"/>
    <property type="match status" value="1"/>
</dbReference>
<name>A0ABU4U070_9PSEU</name>
<feature type="domain" description="Malonyl-CoA:ACP transacylase (MAT)" evidence="1">
    <location>
        <begin position="291"/>
        <end position="609"/>
    </location>
</feature>
<evidence type="ECO:0000313" key="2">
    <source>
        <dbReference type="EMBL" id="MDX8053728.1"/>
    </source>
</evidence>
<dbReference type="InterPro" id="IPR001227">
    <property type="entry name" value="Ac_transferase_dom_sf"/>
</dbReference>
<proteinExistence type="predicted"/>
<protein>
    <recommendedName>
        <fullName evidence="1">Malonyl-CoA:ACP transacylase (MAT) domain-containing protein</fullName>
    </recommendedName>
</protein>
<comment type="caution">
    <text evidence="2">The sequence shown here is derived from an EMBL/GenBank/DDBJ whole genome shotgun (WGS) entry which is preliminary data.</text>
</comment>
<evidence type="ECO:0000259" key="1">
    <source>
        <dbReference type="SMART" id="SM00827"/>
    </source>
</evidence>